<dbReference type="PANTHER" id="PTHR24067">
    <property type="entry name" value="UBIQUITIN-CONJUGATING ENZYME E2"/>
    <property type="match status" value="1"/>
</dbReference>
<dbReference type="EC" id="2.3.2.23" evidence="1"/>
<dbReference type="InterPro" id="IPR000608">
    <property type="entry name" value="UBC"/>
</dbReference>
<dbReference type="EMBL" id="GL433841">
    <property type="protein sequence ID" value="EFN56722.1"/>
    <property type="molecule type" value="Genomic_DNA"/>
</dbReference>
<dbReference type="GO" id="GO:0005524">
    <property type="term" value="F:ATP binding"/>
    <property type="evidence" value="ECO:0007669"/>
    <property type="project" value="UniProtKB-UniRule"/>
</dbReference>
<feature type="active site" description="Glycyl thioester intermediate" evidence="6">
    <location>
        <position position="82"/>
    </location>
</feature>
<dbReference type="SMART" id="SM00212">
    <property type="entry name" value="UBCc"/>
    <property type="match status" value="1"/>
</dbReference>
<evidence type="ECO:0000313" key="9">
    <source>
        <dbReference type="EMBL" id="EFN56722.1"/>
    </source>
</evidence>
<dbReference type="InterPro" id="IPR023313">
    <property type="entry name" value="UBQ-conjugating_AS"/>
</dbReference>
<dbReference type="Proteomes" id="UP000008141">
    <property type="component" value="Unassembled WGS sequence"/>
</dbReference>
<proteinExistence type="inferred from homology"/>
<dbReference type="FunFam" id="3.10.110.10:FF:000041">
    <property type="entry name" value="Ubiquitin-conjugating enzyme E2 T"/>
    <property type="match status" value="1"/>
</dbReference>
<organism evidence="10">
    <name type="scientific">Chlorella variabilis</name>
    <name type="common">Green alga</name>
    <dbReference type="NCBI Taxonomy" id="554065"/>
    <lineage>
        <taxon>Eukaryota</taxon>
        <taxon>Viridiplantae</taxon>
        <taxon>Chlorophyta</taxon>
        <taxon>core chlorophytes</taxon>
        <taxon>Trebouxiophyceae</taxon>
        <taxon>Chlorellales</taxon>
        <taxon>Chlorellaceae</taxon>
        <taxon>Chlorella clade</taxon>
        <taxon>Chlorella</taxon>
    </lineage>
</organism>
<evidence type="ECO:0000259" key="8">
    <source>
        <dbReference type="PROSITE" id="PS50127"/>
    </source>
</evidence>
<keyword evidence="3 7" id="KW-0547">Nucleotide-binding</keyword>
<dbReference type="KEGG" id="cvr:CHLNCDRAFT_13870"/>
<evidence type="ECO:0000256" key="2">
    <source>
        <dbReference type="ARBA" id="ARBA00022679"/>
    </source>
</evidence>
<sequence>SRMSREIRMLQMEPPPGVWAAPVGDKVTELEAQLQGPKDTVYEGGLFKLAVHIPARYPFEPPKVKFVTPIYHPNIDPEGRICLDILNMPPKGAWKPSLNVPTLLASVGLLLAEPNPDDGLVTDITAEFKHQRQVFDAKARQWTQRHAMQQ</sequence>
<evidence type="ECO:0000256" key="5">
    <source>
        <dbReference type="ARBA" id="ARBA00022840"/>
    </source>
</evidence>
<dbReference type="Gene3D" id="3.10.110.10">
    <property type="entry name" value="Ubiquitin Conjugating Enzyme"/>
    <property type="match status" value="1"/>
</dbReference>
<dbReference type="OrthoDB" id="10069349at2759"/>
<dbReference type="SUPFAM" id="SSF54495">
    <property type="entry name" value="UBC-like"/>
    <property type="match status" value="1"/>
</dbReference>
<gene>
    <name evidence="9" type="ORF">CHLNCDRAFT_13870</name>
</gene>
<dbReference type="AlphaFoldDB" id="E1ZBZ5"/>
<evidence type="ECO:0000256" key="1">
    <source>
        <dbReference type="ARBA" id="ARBA00012486"/>
    </source>
</evidence>
<dbReference type="Pfam" id="PF00179">
    <property type="entry name" value="UQ_con"/>
    <property type="match status" value="1"/>
</dbReference>
<keyword evidence="2" id="KW-0808">Transferase</keyword>
<keyword evidence="4 7" id="KW-0833">Ubl conjugation pathway</keyword>
<comment type="similarity">
    <text evidence="7">Belongs to the ubiquitin-conjugating enzyme family.</text>
</comment>
<dbReference type="CDD" id="cd23805">
    <property type="entry name" value="UBCc_UBE2T"/>
    <property type="match status" value="1"/>
</dbReference>
<evidence type="ECO:0000256" key="4">
    <source>
        <dbReference type="ARBA" id="ARBA00022786"/>
    </source>
</evidence>
<feature type="domain" description="UBC core" evidence="8">
    <location>
        <begin position="1"/>
        <end position="148"/>
    </location>
</feature>
<reference evidence="9 10" key="1">
    <citation type="journal article" date="2010" name="Plant Cell">
        <title>The Chlorella variabilis NC64A genome reveals adaptation to photosymbiosis, coevolution with viruses, and cryptic sex.</title>
        <authorList>
            <person name="Blanc G."/>
            <person name="Duncan G."/>
            <person name="Agarkova I."/>
            <person name="Borodovsky M."/>
            <person name="Gurnon J."/>
            <person name="Kuo A."/>
            <person name="Lindquist E."/>
            <person name="Lucas S."/>
            <person name="Pangilinan J."/>
            <person name="Polle J."/>
            <person name="Salamov A."/>
            <person name="Terry A."/>
            <person name="Yamada T."/>
            <person name="Dunigan D.D."/>
            <person name="Grigoriev I.V."/>
            <person name="Claverie J.M."/>
            <person name="Van Etten J.L."/>
        </authorList>
    </citation>
    <scope>NUCLEOTIDE SEQUENCE [LARGE SCALE GENOMIC DNA]</scope>
    <source>
        <strain evidence="9 10">NC64A</strain>
    </source>
</reference>
<dbReference type="RefSeq" id="XP_005848824.1">
    <property type="nucleotide sequence ID" value="XM_005848762.1"/>
</dbReference>
<dbReference type="PROSITE" id="PS00183">
    <property type="entry name" value="UBC_1"/>
    <property type="match status" value="1"/>
</dbReference>
<dbReference type="GeneID" id="17356058"/>
<evidence type="ECO:0000256" key="3">
    <source>
        <dbReference type="ARBA" id="ARBA00022741"/>
    </source>
</evidence>
<feature type="non-terminal residue" evidence="9">
    <location>
        <position position="1"/>
    </location>
</feature>
<dbReference type="eggNOG" id="KOG0417">
    <property type="taxonomic scope" value="Eukaryota"/>
</dbReference>
<evidence type="ECO:0000256" key="7">
    <source>
        <dbReference type="RuleBase" id="RU362109"/>
    </source>
</evidence>
<dbReference type="PROSITE" id="PS50127">
    <property type="entry name" value="UBC_2"/>
    <property type="match status" value="1"/>
</dbReference>
<accession>E1ZBZ5</accession>
<dbReference type="InterPro" id="IPR016135">
    <property type="entry name" value="UBQ-conjugating_enzyme/RWD"/>
</dbReference>
<dbReference type="InterPro" id="IPR050113">
    <property type="entry name" value="Ub_conjugating_enzyme"/>
</dbReference>
<evidence type="ECO:0000313" key="10">
    <source>
        <dbReference type="Proteomes" id="UP000008141"/>
    </source>
</evidence>
<keyword evidence="10" id="KW-1185">Reference proteome</keyword>
<dbReference type="STRING" id="554065.E1ZBZ5"/>
<dbReference type="GO" id="GO:0061631">
    <property type="term" value="F:ubiquitin conjugating enzyme activity"/>
    <property type="evidence" value="ECO:0007669"/>
    <property type="project" value="UniProtKB-EC"/>
</dbReference>
<name>E1ZBZ5_CHLVA</name>
<protein>
    <recommendedName>
        <fullName evidence="1">E2 ubiquitin-conjugating enzyme</fullName>
        <ecNumber evidence="1">2.3.2.23</ecNumber>
    </recommendedName>
</protein>
<dbReference type="InParanoid" id="E1ZBZ5"/>
<keyword evidence="5 7" id="KW-0067">ATP-binding</keyword>
<feature type="non-terminal residue" evidence="9">
    <location>
        <position position="150"/>
    </location>
</feature>
<dbReference type="OMA" id="CMDLLNM"/>
<evidence type="ECO:0000256" key="6">
    <source>
        <dbReference type="PROSITE-ProRule" id="PRU10133"/>
    </source>
</evidence>